<organism evidence="2 3">
    <name type="scientific">Delitschia confertaspora ATCC 74209</name>
    <dbReference type="NCBI Taxonomy" id="1513339"/>
    <lineage>
        <taxon>Eukaryota</taxon>
        <taxon>Fungi</taxon>
        <taxon>Dikarya</taxon>
        <taxon>Ascomycota</taxon>
        <taxon>Pezizomycotina</taxon>
        <taxon>Dothideomycetes</taxon>
        <taxon>Pleosporomycetidae</taxon>
        <taxon>Pleosporales</taxon>
        <taxon>Delitschiaceae</taxon>
        <taxon>Delitschia</taxon>
    </lineage>
</organism>
<dbReference type="PANTHER" id="PTHR12197">
    <property type="entry name" value="HISTONE-LYSINE N-METHYLTRANSFERASE SMYD"/>
    <property type="match status" value="1"/>
</dbReference>
<accession>A0A9P4JW38</accession>
<feature type="domain" description="SET" evidence="1">
    <location>
        <begin position="23"/>
        <end position="334"/>
    </location>
</feature>
<dbReference type="InterPro" id="IPR001214">
    <property type="entry name" value="SET_dom"/>
</dbReference>
<dbReference type="OrthoDB" id="1028014at2759"/>
<dbReference type="PANTHER" id="PTHR12197:SF294">
    <property type="entry name" value="POTENTIAL PROTEIN LYSINE METHYLTRANSFERASE SET6"/>
    <property type="match status" value="1"/>
</dbReference>
<dbReference type="CDD" id="cd20071">
    <property type="entry name" value="SET_SMYD"/>
    <property type="match status" value="1"/>
</dbReference>
<reference evidence="2" key="1">
    <citation type="journal article" date="2020" name="Stud. Mycol.">
        <title>101 Dothideomycetes genomes: a test case for predicting lifestyles and emergence of pathogens.</title>
        <authorList>
            <person name="Haridas S."/>
            <person name="Albert R."/>
            <person name="Binder M."/>
            <person name="Bloem J."/>
            <person name="Labutti K."/>
            <person name="Salamov A."/>
            <person name="Andreopoulos B."/>
            <person name="Baker S."/>
            <person name="Barry K."/>
            <person name="Bills G."/>
            <person name="Bluhm B."/>
            <person name="Cannon C."/>
            <person name="Castanera R."/>
            <person name="Culley D."/>
            <person name="Daum C."/>
            <person name="Ezra D."/>
            <person name="Gonzalez J."/>
            <person name="Henrissat B."/>
            <person name="Kuo A."/>
            <person name="Liang C."/>
            <person name="Lipzen A."/>
            <person name="Lutzoni F."/>
            <person name="Magnuson J."/>
            <person name="Mondo S."/>
            <person name="Nolan M."/>
            <person name="Ohm R."/>
            <person name="Pangilinan J."/>
            <person name="Park H.-J."/>
            <person name="Ramirez L."/>
            <person name="Alfaro M."/>
            <person name="Sun H."/>
            <person name="Tritt A."/>
            <person name="Yoshinaga Y."/>
            <person name="Zwiers L.-H."/>
            <person name="Turgeon B."/>
            <person name="Goodwin S."/>
            <person name="Spatafora J."/>
            <person name="Crous P."/>
            <person name="Grigoriev I."/>
        </authorList>
    </citation>
    <scope>NUCLEOTIDE SEQUENCE</scope>
    <source>
        <strain evidence="2">ATCC 74209</strain>
    </source>
</reference>
<dbReference type="SUPFAM" id="SSF82199">
    <property type="entry name" value="SET domain"/>
    <property type="match status" value="1"/>
</dbReference>
<sequence>MSTDTTETTPPSVPIIPGIPTSPFFAVRQTPHSGRAVFATTFIPADTLVYRATDLTLSVLLREYRREVCGWCFGYEYGRDLSVVDKTVGFAFCGENCRVKWRTEGGKVAVGVQAWMAVEKLTKGRGKEDSEMVEMDLPRPRPKEIREAWEGVKARAELIRVARMGGGNTPNTEPVVRVTNQHRKAVQKAIADTISPDVMTFCVSGILFHYSHPDQFLNIDALACDYTPYHSADDLQAFTRTYLQLLAILPVPLLPHCTPEILITLSQRDSHNSFGIRSLEDDGSEFFGYGCWPSASYFNHSCGPNVEKQRVGRVWEFRTGREVEEGEELCITYLSGEERRLSRGKRMETLNRNWGFECGCERCEL</sequence>
<dbReference type="Pfam" id="PF00856">
    <property type="entry name" value="SET"/>
    <property type="match status" value="1"/>
</dbReference>
<dbReference type="AlphaFoldDB" id="A0A9P4JW38"/>
<proteinExistence type="predicted"/>
<dbReference type="Gene3D" id="2.170.270.10">
    <property type="entry name" value="SET domain"/>
    <property type="match status" value="1"/>
</dbReference>
<comment type="caution">
    <text evidence="2">The sequence shown here is derived from an EMBL/GenBank/DDBJ whole genome shotgun (WGS) entry which is preliminary data.</text>
</comment>
<dbReference type="InterPro" id="IPR046341">
    <property type="entry name" value="SET_dom_sf"/>
</dbReference>
<name>A0A9P4JW38_9PLEO</name>
<dbReference type="EMBL" id="ML993854">
    <property type="protein sequence ID" value="KAF2205514.1"/>
    <property type="molecule type" value="Genomic_DNA"/>
</dbReference>
<evidence type="ECO:0000313" key="2">
    <source>
        <dbReference type="EMBL" id="KAF2205514.1"/>
    </source>
</evidence>
<evidence type="ECO:0000259" key="1">
    <source>
        <dbReference type="PROSITE" id="PS50280"/>
    </source>
</evidence>
<dbReference type="GO" id="GO:0005634">
    <property type="term" value="C:nucleus"/>
    <property type="evidence" value="ECO:0007669"/>
    <property type="project" value="TreeGrafter"/>
</dbReference>
<keyword evidence="3" id="KW-1185">Reference proteome</keyword>
<protein>
    <submittedName>
        <fullName evidence="2">SET domain-containing protein</fullName>
    </submittedName>
</protein>
<dbReference type="PROSITE" id="PS50280">
    <property type="entry name" value="SET"/>
    <property type="match status" value="1"/>
</dbReference>
<dbReference type="InterPro" id="IPR050869">
    <property type="entry name" value="H3K4_H4K5_MeTrfase"/>
</dbReference>
<dbReference type="Proteomes" id="UP000799536">
    <property type="component" value="Unassembled WGS sequence"/>
</dbReference>
<gene>
    <name evidence="2" type="ORF">GQ43DRAFT_362238</name>
</gene>
<evidence type="ECO:0000313" key="3">
    <source>
        <dbReference type="Proteomes" id="UP000799536"/>
    </source>
</evidence>